<dbReference type="SUPFAM" id="SSF56112">
    <property type="entry name" value="Protein kinase-like (PK-like)"/>
    <property type="match status" value="1"/>
</dbReference>
<dbReference type="RefSeq" id="WP_087445332.1">
    <property type="nucleotide sequence ID" value="NZ_CABMNB010000047.1"/>
</dbReference>
<evidence type="ECO:0000313" key="3">
    <source>
        <dbReference type="EMBL" id="QDM43487.1"/>
    </source>
</evidence>
<sequence>MSDSKIKVETLISVLSKMLGANVIHADYEAKQLHGGTVGDVRLVTGIAATDTGGKLTYNVVLKVQKRWERRGDPDSWRREYDLYASDLSAAFSPSFRWPVCYHAELNNDETQLWLEYIDGISGLYLTVEMYERAAEELGRFQGKLYAEQPTLLQNLTNLSKVAFMKNYYLHYKSWSEVYDYIRGHDCEIPRHLCKMLIDVDENTDEIFNRIEKLPIVLCHRDFWVTNIFYSNDKIVLIDWDTTGWGYMGEDIASLIADEPDVNHMVEYYQKCVPAYYKGFSEYADISHISDHCVSELILVMFGYRLIEWYKFAKSPDEKALHLNTLQKIYEMRDIP</sequence>
<dbReference type="Proteomes" id="UP000315377">
    <property type="component" value="Chromosome"/>
</dbReference>
<dbReference type="Proteomes" id="UP001209276">
    <property type="component" value="Unassembled WGS sequence"/>
</dbReference>
<evidence type="ECO:0000313" key="5">
    <source>
        <dbReference type="Proteomes" id="UP001209276"/>
    </source>
</evidence>
<dbReference type="EMBL" id="JAMDMM010000010">
    <property type="protein sequence ID" value="MCY9606348.1"/>
    <property type="molecule type" value="Genomic_DNA"/>
</dbReference>
<dbReference type="GeneID" id="76995958"/>
<keyword evidence="5" id="KW-1185">Reference proteome</keyword>
<evidence type="ECO:0000259" key="1">
    <source>
        <dbReference type="Pfam" id="PF01636"/>
    </source>
</evidence>
<proteinExistence type="predicted"/>
<evidence type="ECO:0000313" key="4">
    <source>
        <dbReference type="Proteomes" id="UP000315377"/>
    </source>
</evidence>
<dbReference type="AlphaFoldDB" id="A0AAP9DSR5"/>
<protein>
    <submittedName>
        <fullName evidence="3">Phosphotransferase</fullName>
    </submittedName>
</protein>
<feature type="domain" description="Aminoglycoside phosphotransferase" evidence="1">
    <location>
        <begin position="114"/>
        <end position="264"/>
    </location>
</feature>
<reference evidence="2 5" key="2">
    <citation type="submission" date="2022-05" db="EMBL/GenBank/DDBJ databases">
        <title>Genome Sequencing of Bee-Associated Microbes.</title>
        <authorList>
            <person name="Dunlap C."/>
        </authorList>
    </citation>
    <scope>NUCLEOTIDE SEQUENCE [LARGE SCALE GENOMIC DNA]</scope>
    <source>
        <strain evidence="2 5">NRRL B-14613</strain>
    </source>
</reference>
<dbReference type="Gene3D" id="3.90.1200.10">
    <property type="match status" value="1"/>
</dbReference>
<organism evidence="3 4">
    <name type="scientific">Paenibacillus thiaminolyticus</name>
    <name type="common">Bacillus thiaminolyticus</name>
    <dbReference type="NCBI Taxonomy" id="49283"/>
    <lineage>
        <taxon>Bacteria</taxon>
        <taxon>Bacillati</taxon>
        <taxon>Bacillota</taxon>
        <taxon>Bacilli</taxon>
        <taxon>Bacillales</taxon>
        <taxon>Paenibacillaceae</taxon>
        <taxon>Paenibacillus</taxon>
    </lineage>
</organism>
<dbReference type="Pfam" id="PF01636">
    <property type="entry name" value="APH"/>
    <property type="match status" value="1"/>
</dbReference>
<evidence type="ECO:0000313" key="2">
    <source>
        <dbReference type="EMBL" id="MCY9606348.1"/>
    </source>
</evidence>
<gene>
    <name evidence="3" type="ORF">FLT43_08230</name>
    <name evidence="2" type="ORF">M5W83_04135</name>
</gene>
<dbReference type="InterPro" id="IPR002575">
    <property type="entry name" value="Aminoglycoside_PTrfase"/>
</dbReference>
<dbReference type="InterPro" id="IPR011009">
    <property type="entry name" value="Kinase-like_dom_sf"/>
</dbReference>
<dbReference type="EMBL" id="CP041405">
    <property type="protein sequence ID" value="QDM43487.1"/>
    <property type="molecule type" value="Genomic_DNA"/>
</dbReference>
<name>A0AAP9DSR5_PANTH</name>
<accession>A0AAP9DSR5</accession>
<reference evidence="3 4" key="1">
    <citation type="submission" date="2019-07" db="EMBL/GenBank/DDBJ databases">
        <title>Paenibacillus thiaminolyticus NRRL B-4156.</title>
        <authorList>
            <person name="Hehnly C."/>
            <person name="Zhang L."/>
        </authorList>
    </citation>
    <scope>NUCLEOTIDE SEQUENCE [LARGE SCALE GENOMIC DNA]</scope>
    <source>
        <strain evidence="3 4">NRRL B-4156</strain>
    </source>
</reference>